<evidence type="ECO:0000259" key="1">
    <source>
        <dbReference type="Pfam" id="PF24035"/>
    </source>
</evidence>
<dbReference type="RefSeq" id="WP_336349502.1">
    <property type="nucleotide sequence ID" value="NZ_JAZAQL010000001.1"/>
</dbReference>
<dbReference type="Proteomes" id="UP001596395">
    <property type="component" value="Unassembled WGS sequence"/>
</dbReference>
<organism evidence="2 3">
    <name type="scientific">Halorubellus litoreus</name>
    <dbReference type="NCBI Taxonomy" id="755308"/>
    <lineage>
        <taxon>Archaea</taxon>
        <taxon>Methanobacteriati</taxon>
        <taxon>Methanobacteriota</taxon>
        <taxon>Stenosarchaea group</taxon>
        <taxon>Halobacteria</taxon>
        <taxon>Halobacteriales</taxon>
        <taxon>Halorubellaceae</taxon>
        <taxon>Halorubellus</taxon>
    </lineage>
</organism>
<dbReference type="InterPro" id="IPR055768">
    <property type="entry name" value="DUF7344"/>
</dbReference>
<gene>
    <name evidence="2" type="ORF">ACFQGB_06595</name>
</gene>
<protein>
    <recommendedName>
        <fullName evidence="1">DUF7344 domain-containing protein</fullName>
    </recommendedName>
</protein>
<feature type="domain" description="DUF7344" evidence="1">
    <location>
        <begin position="15"/>
        <end position="85"/>
    </location>
</feature>
<accession>A0ABD5VDI3</accession>
<comment type="caution">
    <text evidence="2">The sequence shown here is derived from an EMBL/GenBank/DDBJ whole genome shotgun (WGS) entry which is preliminary data.</text>
</comment>
<proteinExistence type="predicted"/>
<evidence type="ECO:0000313" key="2">
    <source>
        <dbReference type="EMBL" id="MFC6952528.1"/>
    </source>
</evidence>
<dbReference type="Pfam" id="PF24035">
    <property type="entry name" value="DUF7344"/>
    <property type="match status" value="1"/>
</dbReference>
<keyword evidence="3" id="KW-1185">Reference proteome</keyword>
<dbReference type="AlphaFoldDB" id="A0ABD5VDI3"/>
<evidence type="ECO:0000313" key="3">
    <source>
        <dbReference type="Proteomes" id="UP001596395"/>
    </source>
</evidence>
<sequence length="101" mass="11337">MCSGTDSKMVDALHRCLEHPLRRAVLCTLAAQPDEVTTLEALVDALDETMVGGEDRLRIALHHVHLPKLSTLDAVEFDYRSGDVRYRPESTTSQFVERELS</sequence>
<reference evidence="2 3" key="1">
    <citation type="journal article" date="2019" name="Int. J. Syst. Evol. Microbiol.">
        <title>The Global Catalogue of Microorganisms (GCM) 10K type strain sequencing project: providing services to taxonomists for standard genome sequencing and annotation.</title>
        <authorList>
            <consortium name="The Broad Institute Genomics Platform"/>
            <consortium name="The Broad Institute Genome Sequencing Center for Infectious Disease"/>
            <person name="Wu L."/>
            <person name="Ma J."/>
        </authorList>
    </citation>
    <scope>NUCLEOTIDE SEQUENCE [LARGE SCALE GENOMIC DNA]</scope>
    <source>
        <strain evidence="2 3">GX26</strain>
    </source>
</reference>
<name>A0ABD5VDI3_9EURY</name>
<dbReference type="EMBL" id="JBHSXN010000001">
    <property type="protein sequence ID" value="MFC6952528.1"/>
    <property type="molecule type" value="Genomic_DNA"/>
</dbReference>